<feature type="compositionally biased region" description="Basic and acidic residues" evidence="1">
    <location>
        <begin position="300"/>
        <end position="310"/>
    </location>
</feature>
<reference evidence="2" key="3">
    <citation type="submission" date="2015-04" db="UniProtKB">
        <authorList>
            <consortium name="EnsemblPlants"/>
        </authorList>
    </citation>
    <scope>IDENTIFICATION</scope>
</reference>
<dbReference type="PANTHER" id="PTHR35829">
    <property type="entry name" value="OS05G0470900 PROTEIN"/>
    <property type="match status" value="1"/>
</dbReference>
<feature type="compositionally biased region" description="Pro residues" evidence="1">
    <location>
        <begin position="83"/>
        <end position="98"/>
    </location>
</feature>
<sequence length="384" mass="41974">MPTDIVTKRDKERRCNGGADGEQLPQLLDSPLPTPRRSCASADAASVRCRREASPLRTHVPFSWESSPGVPKRSSACAHREIMPPPPKPPPGRWPPCPARNWCGGYGNSSDASSDDDDTSFSDALERISSPDQRVGSFDRITSKRFEDIFLGRTTSFVNDRSSSRLAPAEASLATSSSSRGLKHWRRRSTRHDHDGQRPTPLKSNDHPVQVQLNLPRINIDGRVEQMSPGACGLMVFFPWSAKPAVVGFRSPRAQYAPSPLADAGNPSPSSSRRFATLRDAMQEENKTGRSGGRELPQPRGEKRSREEWQAGRGWGVSSLLDASKKYCTDARKALSKLSIGLGTDSGSGSPRVGSRERKSSKQDNSATMPAMAAKLTQLRTSRN</sequence>
<evidence type="ECO:0000313" key="3">
    <source>
        <dbReference type="Proteomes" id="UP000032180"/>
    </source>
</evidence>
<protein>
    <submittedName>
        <fullName evidence="2">Uncharacterized protein</fullName>
    </submittedName>
</protein>
<dbReference type="PANTHER" id="PTHR35829:SF2">
    <property type="entry name" value="OS01G0829600 PROTEIN"/>
    <property type="match status" value="1"/>
</dbReference>
<feature type="compositionally biased region" description="Basic residues" evidence="1">
    <location>
        <begin position="181"/>
        <end position="191"/>
    </location>
</feature>
<accession>A0A0D9V7D5</accession>
<evidence type="ECO:0000256" key="1">
    <source>
        <dbReference type="SAM" id="MobiDB-lite"/>
    </source>
</evidence>
<dbReference type="Pfam" id="PF05097">
    <property type="entry name" value="DUF688"/>
    <property type="match status" value="1"/>
</dbReference>
<dbReference type="EnsemblPlants" id="LPERR01G30940.1">
    <property type="protein sequence ID" value="LPERR01G30940.1"/>
    <property type="gene ID" value="LPERR01G30940"/>
</dbReference>
<reference evidence="3" key="2">
    <citation type="submission" date="2013-12" db="EMBL/GenBank/DDBJ databases">
        <authorList>
            <person name="Yu Y."/>
            <person name="Lee S."/>
            <person name="de Baynast K."/>
            <person name="Wissotski M."/>
            <person name="Liu L."/>
            <person name="Talag J."/>
            <person name="Goicoechea J."/>
            <person name="Angelova A."/>
            <person name="Jetty R."/>
            <person name="Kudrna D."/>
            <person name="Golser W."/>
            <person name="Rivera L."/>
            <person name="Zhang J."/>
            <person name="Wing R."/>
        </authorList>
    </citation>
    <scope>NUCLEOTIDE SEQUENCE</scope>
</reference>
<dbReference type="Gramene" id="LPERR01G30940.1">
    <property type="protein sequence ID" value="LPERR01G30940.1"/>
    <property type="gene ID" value="LPERR01G30940"/>
</dbReference>
<keyword evidence="3" id="KW-1185">Reference proteome</keyword>
<proteinExistence type="predicted"/>
<feature type="region of interest" description="Disordered" evidence="1">
    <location>
        <begin position="161"/>
        <end position="208"/>
    </location>
</feature>
<dbReference type="HOGENOM" id="CLU_610281_0_0_1"/>
<feature type="region of interest" description="Disordered" evidence="1">
    <location>
        <begin position="1"/>
        <end position="128"/>
    </location>
</feature>
<evidence type="ECO:0000313" key="2">
    <source>
        <dbReference type="EnsemblPlants" id="LPERR01G30940.1"/>
    </source>
</evidence>
<organism evidence="2 3">
    <name type="scientific">Leersia perrieri</name>
    <dbReference type="NCBI Taxonomy" id="77586"/>
    <lineage>
        <taxon>Eukaryota</taxon>
        <taxon>Viridiplantae</taxon>
        <taxon>Streptophyta</taxon>
        <taxon>Embryophyta</taxon>
        <taxon>Tracheophyta</taxon>
        <taxon>Spermatophyta</taxon>
        <taxon>Magnoliopsida</taxon>
        <taxon>Liliopsida</taxon>
        <taxon>Poales</taxon>
        <taxon>Poaceae</taxon>
        <taxon>BOP clade</taxon>
        <taxon>Oryzoideae</taxon>
        <taxon>Oryzeae</taxon>
        <taxon>Oryzinae</taxon>
        <taxon>Leersia</taxon>
    </lineage>
</organism>
<feature type="region of interest" description="Disordered" evidence="1">
    <location>
        <begin position="284"/>
        <end position="310"/>
    </location>
</feature>
<reference evidence="2 3" key="1">
    <citation type="submission" date="2012-08" db="EMBL/GenBank/DDBJ databases">
        <title>Oryza genome evolution.</title>
        <authorList>
            <person name="Wing R.A."/>
        </authorList>
    </citation>
    <scope>NUCLEOTIDE SEQUENCE</scope>
</reference>
<feature type="compositionally biased region" description="Basic and acidic residues" evidence="1">
    <location>
        <begin position="1"/>
        <end position="15"/>
    </location>
</feature>
<dbReference type="AlphaFoldDB" id="A0A0D9V7D5"/>
<dbReference type="InterPro" id="IPR007789">
    <property type="entry name" value="DUF688"/>
</dbReference>
<dbReference type="eggNOG" id="ENOG502R4YC">
    <property type="taxonomic scope" value="Eukaryota"/>
</dbReference>
<dbReference type="Proteomes" id="UP000032180">
    <property type="component" value="Chromosome 1"/>
</dbReference>
<name>A0A0D9V7D5_9ORYZ</name>
<feature type="region of interest" description="Disordered" evidence="1">
    <location>
        <begin position="339"/>
        <end position="384"/>
    </location>
</feature>